<evidence type="ECO:0000313" key="5">
    <source>
        <dbReference type="EMBL" id="TIC67583.1"/>
    </source>
</evidence>
<feature type="transmembrane region" description="Helical" evidence="2">
    <location>
        <begin position="181"/>
        <end position="203"/>
    </location>
</feature>
<keyword evidence="2" id="KW-1133">Transmembrane helix</keyword>
<dbReference type="PANTHER" id="PTHR42028:SF1">
    <property type="entry name" value="YALI0E30657P"/>
    <property type="match status" value="1"/>
</dbReference>
<comment type="caution">
    <text evidence="4">The sequence shown here is derived from an EMBL/GenBank/DDBJ whole genome shotgun (WGS) entry which is preliminary data.</text>
</comment>
<feature type="compositionally biased region" description="Low complexity" evidence="1">
    <location>
        <begin position="1"/>
        <end position="32"/>
    </location>
</feature>
<dbReference type="AlphaFoldDB" id="A0AB38MJK6"/>
<evidence type="ECO:0000313" key="7">
    <source>
        <dbReference type="Proteomes" id="UP000309601"/>
    </source>
</evidence>
<dbReference type="PANTHER" id="PTHR42028">
    <property type="entry name" value="CHROMOSOME 1, WHOLE GENOME SHOTGUN SEQUENCE"/>
    <property type="match status" value="1"/>
</dbReference>
<organism evidence="4 7">
    <name type="scientific">Wallemia mellicola</name>
    <dbReference type="NCBI Taxonomy" id="1708541"/>
    <lineage>
        <taxon>Eukaryota</taxon>
        <taxon>Fungi</taxon>
        <taxon>Dikarya</taxon>
        <taxon>Basidiomycota</taxon>
        <taxon>Wallemiomycotina</taxon>
        <taxon>Wallemiomycetes</taxon>
        <taxon>Wallemiales</taxon>
        <taxon>Wallemiaceae</taxon>
        <taxon>Wallemia</taxon>
    </lineage>
</organism>
<feature type="domain" description="DUF7137" evidence="3">
    <location>
        <begin position="33"/>
        <end position="172"/>
    </location>
</feature>
<gene>
    <name evidence="4" type="ORF">E3Q02_01903</name>
    <name evidence="5" type="ORF">E3Q03_01873</name>
</gene>
<evidence type="ECO:0000256" key="1">
    <source>
        <dbReference type="SAM" id="MobiDB-lite"/>
    </source>
</evidence>
<protein>
    <recommendedName>
        <fullName evidence="3">DUF7137 domain-containing protein</fullName>
    </recommendedName>
</protein>
<evidence type="ECO:0000313" key="4">
    <source>
        <dbReference type="EMBL" id="TIC66252.1"/>
    </source>
</evidence>
<feature type="region of interest" description="Disordered" evidence="1">
    <location>
        <begin position="1"/>
        <end position="40"/>
    </location>
</feature>
<name>A0AB38MJK6_9BASI</name>
<dbReference type="Pfam" id="PF23585">
    <property type="entry name" value="DUF7137"/>
    <property type="match status" value="1"/>
</dbReference>
<evidence type="ECO:0000256" key="2">
    <source>
        <dbReference type="SAM" id="Phobius"/>
    </source>
</evidence>
<dbReference type="Proteomes" id="UP000309601">
    <property type="component" value="Unassembled WGS sequence"/>
</dbReference>
<accession>A0AB38MJK6</accession>
<proteinExistence type="predicted"/>
<keyword evidence="2" id="KW-0812">Transmembrane</keyword>
<dbReference type="InterPro" id="IPR055561">
    <property type="entry name" value="DUF7137"/>
</dbReference>
<sequence length="207" mass="22029">MSSSGSDSNTASDTGSSSSGSSSSQTTSVPSTAGVGGLTFTEPPQTKTSYCALTAYPDKVAEGNEITFGWSLTSIYNTPESLTFDAVNTDSGNTYTMGSVAGGDTTFKWDPYKHFTDGNDPPLVYSTYQVRVYDDNGPSAAAKPGGFMPNSNLRFALYKPEKYTPLDEWVCPNCSSAVRNIPIASLAWLVTITLMLLSGYSLARSHR</sequence>
<dbReference type="EMBL" id="SPRW01000017">
    <property type="protein sequence ID" value="TIC66252.1"/>
    <property type="molecule type" value="Genomic_DNA"/>
</dbReference>
<evidence type="ECO:0000313" key="6">
    <source>
        <dbReference type="Proteomes" id="UP000305362"/>
    </source>
</evidence>
<evidence type="ECO:0000259" key="3">
    <source>
        <dbReference type="Pfam" id="PF23585"/>
    </source>
</evidence>
<keyword evidence="2" id="KW-0472">Membrane</keyword>
<reference evidence="6 7" key="1">
    <citation type="submission" date="2019-03" db="EMBL/GenBank/DDBJ databases">
        <title>Sequencing 25 genomes of Wallemia mellicola.</title>
        <authorList>
            <person name="Gostincar C."/>
        </authorList>
    </citation>
    <scope>NUCLEOTIDE SEQUENCE [LARGE SCALE GENOMIC DNA]</scope>
    <source>
        <strain evidence="4 7">EXF-1274</strain>
        <strain evidence="5 6">EXF-1277</strain>
    </source>
</reference>
<dbReference type="Proteomes" id="UP000305362">
    <property type="component" value="Unassembled WGS sequence"/>
</dbReference>
<dbReference type="EMBL" id="SPRV01000016">
    <property type="protein sequence ID" value="TIC67583.1"/>
    <property type="molecule type" value="Genomic_DNA"/>
</dbReference>